<dbReference type="RefSeq" id="WP_042393653.1">
    <property type="nucleotide sequence ID" value="NZ_BBMZ01000021.1"/>
</dbReference>
<keyword evidence="2" id="KW-1185">Reference proteome</keyword>
<name>A0A090V3X5_PSEVU</name>
<evidence type="ECO:0000313" key="1">
    <source>
        <dbReference type="EMBL" id="GAL59605.1"/>
    </source>
</evidence>
<dbReference type="SUPFAM" id="SSF47240">
    <property type="entry name" value="Ferritin-like"/>
    <property type="match status" value="1"/>
</dbReference>
<dbReference type="InterPro" id="IPR010287">
    <property type="entry name" value="DUF892_YciF-like"/>
</dbReference>
<dbReference type="Pfam" id="PF05974">
    <property type="entry name" value="DUF892"/>
    <property type="match status" value="1"/>
</dbReference>
<dbReference type="eggNOG" id="COG3685">
    <property type="taxonomic scope" value="Bacteria"/>
</dbReference>
<dbReference type="InterPro" id="IPR009078">
    <property type="entry name" value="Ferritin-like_SF"/>
</dbReference>
<organism evidence="1 2">
    <name type="scientific">Pseudescherichia vulneris NBRC 102420</name>
    <dbReference type="NCBI Taxonomy" id="1115515"/>
    <lineage>
        <taxon>Bacteria</taxon>
        <taxon>Pseudomonadati</taxon>
        <taxon>Pseudomonadota</taxon>
        <taxon>Gammaproteobacteria</taxon>
        <taxon>Enterobacterales</taxon>
        <taxon>Enterobacteriaceae</taxon>
        <taxon>Pseudescherichia</taxon>
    </lineage>
</organism>
<evidence type="ECO:0000313" key="2">
    <source>
        <dbReference type="Proteomes" id="UP000029462"/>
    </source>
</evidence>
<comment type="caution">
    <text evidence="1">The sequence shown here is derived from an EMBL/GenBank/DDBJ whole genome shotgun (WGS) entry which is preliminary data.</text>
</comment>
<dbReference type="EMBL" id="BBMZ01000021">
    <property type="protein sequence ID" value="GAL59605.1"/>
    <property type="molecule type" value="Genomic_DNA"/>
</dbReference>
<proteinExistence type="predicted"/>
<gene>
    <name evidence="1" type="primary">yciE</name>
    <name evidence="1" type="ORF">EV102420_21_00400</name>
</gene>
<dbReference type="Proteomes" id="UP000029462">
    <property type="component" value="Unassembled WGS sequence"/>
</dbReference>
<dbReference type="OrthoDB" id="7273732at2"/>
<dbReference type="InterPro" id="IPR012347">
    <property type="entry name" value="Ferritin-like"/>
</dbReference>
<accession>A0A090V3X5</accession>
<protein>
    <submittedName>
        <fullName evidence="1">Uncharacterized protein</fullName>
    </submittedName>
</protein>
<sequence>MATNYTEHYHDWLRDAHAMEKQAESMLEKMADRLEHYPDLRARIVQHIEETRQQQKLVDQVLARNNISTSTLKDAMGKLSAMGQAIGGMMTPDEVVKGAISGYVFEHFEIACYTSLISAAEMAGDHEGAAVFKQIREQEIAMADWCQTHLPDVTQQFLSRSAQPHTEAKR</sequence>
<dbReference type="AlphaFoldDB" id="A0A090V3X5"/>
<dbReference type="STRING" id="1115515.EV102420_21_00400"/>
<dbReference type="Gene3D" id="1.20.1260.10">
    <property type="match status" value="1"/>
</dbReference>
<reference evidence="1 2" key="1">
    <citation type="submission" date="2014-09" db="EMBL/GenBank/DDBJ databases">
        <title>Whole genome shotgun sequence of Escherichia vulneris NBRC 102420.</title>
        <authorList>
            <person name="Yoshida Y."/>
            <person name="Hosoyama A."/>
            <person name="Tsuchikane K."/>
            <person name="Ohji S."/>
            <person name="Ichikawa N."/>
            <person name="Kimura A."/>
            <person name="Yamazoe A."/>
            <person name="Ezaki T."/>
            <person name="Fujita N."/>
        </authorList>
    </citation>
    <scope>NUCLEOTIDE SEQUENCE [LARGE SCALE GENOMIC DNA]</scope>
    <source>
        <strain evidence="1 2">NBRC 102420</strain>
    </source>
</reference>